<feature type="compositionally biased region" description="Low complexity" evidence="1">
    <location>
        <begin position="208"/>
        <end position="240"/>
    </location>
</feature>
<feature type="compositionally biased region" description="Basic and acidic residues" evidence="1">
    <location>
        <begin position="497"/>
        <end position="506"/>
    </location>
</feature>
<evidence type="ECO:0000313" key="4">
    <source>
        <dbReference type="Proteomes" id="UP000224854"/>
    </source>
</evidence>
<feature type="compositionally biased region" description="Polar residues" evidence="1">
    <location>
        <begin position="484"/>
        <end position="496"/>
    </location>
</feature>
<proteinExistence type="predicted"/>
<comment type="caution">
    <text evidence="3">The sequence shown here is derived from an EMBL/GenBank/DDBJ whole genome shotgun (WGS) entry which is preliminary data.</text>
</comment>
<dbReference type="EMBL" id="NJEU01000070">
    <property type="protein sequence ID" value="PHH82239.1"/>
    <property type="molecule type" value="Genomic_DNA"/>
</dbReference>
<organism evidence="3 4">
    <name type="scientific">Ophiocordyceps australis</name>
    <dbReference type="NCBI Taxonomy" id="1399860"/>
    <lineage>
        <taxon>Eukaryota</taxon>
        <taxon>Fungi</taxon>
        <taxon>Dikarya</taxon>
        <taxon>Ascomycota</taxon>
        <taxon>Pezizomycotina</taxon>
        <taxon>Sordariomycetes</taxon>
        <taxon>Hypocreomycetidae</taxon>
        <taxon>Hypocreales</taxon>
        <taxon>Ophiocordycipitaceae</taxon>
        <taxon>Ophiocordyceps</taxon>
    </lineage>
</organism>
<keyword evidence="4" id="KW-1185">Reference proteome</keyword>
<reference evidence="3 4" key="1">
    <citation type="submission" date="2017-06" db="EMBL/GenBank/DDBJ databases">
        <title>Ant-infecting Ophiocordyceps genomes reveal a high diversity of potential behavioral manipulation genes and a possible major role for enterotoxins.</title>
        <authorList>
            <person name="De Bekker C."/>
            <person name="Evans H.C."/>
            <person name="Brachmann A."/>
            <person name="Hughes D.P."/>
        </authorList>
    </citation>
    <scope>NUCLEOTIDE SEQUENCE [LARGE SCALE GENOMIC DNA]</scope>
    <source>
        <strain evidence="3 4">1348a</strain>
    </source>
</reference>
<dbReference type="InterPro" id="IPR001810">
    <property type="entry name" value="F-box_dom"/>
</dbReference>
<dbReference type="OrthoDB" id="4200124at2759"/>
<evidence type="ECO:0000259" key="2">
    <source>
        <dbReference type="PROSITE" id="PS50181"/>
    </source>
</evidence>
<accession>A0A2C5Y2X5</accession>
<evidence type="ECO:0000256" key="1">
    <source>
        <dbReference type="SAM" id="MobiDB-lite"/>
    </source>
</evidence>
<dbReference type="InterPro" id="IPR036047">
    <property type="entry name" value="F-box-like_dom_sf"/>
</dbReference>
<protein>
    <recommendedName>
        <fullName evidence="2">F-box domain-containing protein</fullName>
    </recommendedName>
</protein>
<feature type="region of interest" description="Disordered" evidence="1">
    <location>
        <begin position="448"/>
        <end position="508"/>
    </location>
</feature>
<name>A0A2C5Y2X5_9HYPO</name>
<dbReference type="PROSITE" id="PS50181">
    <property type="entry name" value="FBOX"/>
    <property type="match status" value="1"/>
</dbReference>
<dbReference type="Pfam" id="PF00646">
    <property type="entry name" value="F-box"/>
    <property type="match status" value="1"/>
</dbReference>
<dbReference type="SUPFAM" id="SSF81383">
    <property type="entry name" value="F-box domain"/>
    <property type="match status" value="1"/>
</dbReference>
<feature type="region of interest" description="Disordered" evidence="1">
    <location>
        <begin position="532"/>
        <end position="551"/>
    </location>
</feature>
<gene>
    <name evidence="3" type="ORF">CDD82_6658</name>
</gene>
<sequence>MAAEACGRQTAAPRPPARSRLTFMDLPAETQREIIAHCSGIDLICVALVSKHFHELASTQLYRSVHIVFPDDDDANFDSPIDGLAGGLDTFTTSSYNYAKHLRDLSMDTLSVGDAGEQAYQPYLYSASCGKFFNTLLHLTLKKAISLETFKWNIRVELTRPVYSQLHRILSLKKLHVRLQAGASYYSPPPPLPSSSDSHSQTLPVGHSAVLPSSSPASAALAATTHPGSGHPSPKSPLKSAPYNRPSPATFSGFQNLKSLAVLDIDSVDVVPEVKTCIKNSFSSLKELSLSLSDQLAQKARKPLPESDGEDSDVEEDFQIISASQQPSDYDSTGPAKAFRAQEERKAQEAILGKILNVESKLSKKPKLRSKKSRDAFISAAVSEKQAAENAEVTGDPREDFITAIRDATTKLMALQNGSRDFSAPQQDVLDTIEKAARKYVAFSHAPNTDEGVETHNLGQPALFSGGTSDSQLDLDQATEERTNSTAAETTVANRNGEQEQVREEPSITNEETDEVMVDYDEQLLTAATSVTENNETDATSSSPTTLNGGQHCQGRLAEAMTQVFRLQLLVEQAKLVPLSDKLCDLRDQFVLLTENLRLMRSEGTVTSSSELHHIESELRHLYKSLGSMFDDVQAVDDEVAALSKKVPGILSKEGRKRDKLRQRMDDYARDTRGLSLESLSIHLMVVKASVLSRGIDVTCLKQLTLLNVGNQIPIWNMLAKESKLRPLALRSIFTDHVTTPFLTCVGQLPLLHELFLLARSEKHKPESFAPLASVDIDQIRRLVLKRHMPTLKRLMIKNDSYLPTWDVNEKTMVYICTRGVQLEELAISMNIYSVHAFMQYFPGLVKLRALNIIRFRNSDTCIWVMREILRFIVDSLSHHSELKLEWIAMEDDRVDRVVRPSSHGESERFGAVSRSRAYQVGHEAGSGGEALGSTAAADWADTDSEGEEPVVDVGKWLRFKTFGPLHFYDVWGVKIFEKEIRSGRL</sequence>
<dbReference type="AlphaFoldDB" id="A0A2C5Y2X5"/>
<feature type="domain" description="F-box" evidence="2">
    <location>
        <begin position="20"/>
        <end position="65"/>
    </location>
</feature>
<dbReference type="Proteomes" id="UP000224854">
    <property type="component" value="Unassembled WGS sequence"/>
</dbReference>
<evidence type="ECO:0000313" key="3">
    <source>
        <dbReference type="EMBL" id="PHH82239.1"/>
    </source>
</evidence>
<feature type="region of interest" description="Disordered" evidence="1">
    <location>
        <begin position="188"/>
        <end position="244"/>
    </location>
</feature>